<keyword evidence="4" id="KW-0547">Nucleotide-binding</keyword>
<dbReference type="InterPro" id="IPR050660">
    <property type="entry name" value="NEK_Ser/Thr_kinase"/>
</dbReference>
<dbReference type="InterPro" id="IPR008271">
    <property type="entry name" value="Ser/Thr_kinase_AS"/>
</dbReference>
<comment type="catalytic activity">
    <reaction evidence="8">
        <text>L-seryl-[protein] + ATP = O-phospho-L-seryl-[protein] + ADP + H(+)</text>
        <dbReference type="Rhea" id="RHEA:17989"/>
        <dbReference type="Rhea" id="RHEA-COMP:9863"/>
        <dbReference type="Rhea" id="RHEA-COMP:11604"/>
        <dbReference type="ChEBI" id="CHEBI:15378"/>
        <dbReference type="ChEBI" id="CHEBI:29999"/>
        <dbReference type="ChEBI" id="CHEBI:30616"/>
        <dbReference type="ChEBI" id="CHEBI:83421"/>
        <dbReference type="ChEBI" id="CHEBI:456216"/>
        <dbReference type="EC" id="2.7.11.1"/>
    </reaction>
</comment>
<dbReference type="InterPro" id="IPR000719">
    <property type="entry name" value="Prot_kinase_dom"/>
</dbReference>
<proteinExistence type="predicted"/>
<dbReference type="SMART" id="SM00220">
    <property type="entry name" value="S_TKc"/>
    <property type="match status" value="1"/>
</dbReference>
<evidence type="ECO:0000256" key="5">
    <source>
        <dbReference type="ARBA" id="ARBA00022777"/>
    </source>
</evidence>
<dbReference type="SUPFAM" id="SSF56112">
    <property type="entry name" value="Protein kinase-like (PK-like)"/>
    <property type="match status" value="1"/>
</dbReference>
<evidence type="ECO:0000256" key="1">
    <source>
        <dbReference type="ARBA" id="ARBA00012513"/>
    </source>
</evidence>
<sequence>MRVDGNTTLGQAAQFLSSKGDQKIVAKHVDGGIELYTKPQSNKLDKIRLKFHDGKLMSRATYKKQLANETIMTLVGRYNQSVHQRLDPVRQRAGLEQSSIQKLTDIFKHIDVNIFDYGAVRANRLADTFGVMERMTGRIASLLDRYEVPEKIPTPMPHTANTVVAGEVSLPIPPANKLGTFPNMNIDGLNYTPTQVMGAGGAGVVVRYDAPGGEPLAVKLPVFSPNTPDPEDQRQIALEEYHVANRLTANNPNALGFSKVVPLANGGLALAGKLATHGDLEKMSSKLKDVTVDTGNTGIPPLPGKITKQERELVALTLIKDAAAGLDKIKRQGDYIHADVKSQNMMIDSNGRAVVIDFGESLQGKKLNPNVKSIVANPLYRAPELKRFDHESKAVKEQAPISLKQELQLELDDYLSKQGVSPEGIQEIGQSWYNMGNVLVDELHSVLNVTETNRAGLFGTSKIDVWGLGTAAFELLVGERVTEDKIEGDAQQFIAERKIADWGKTGFDAIGHAGGLSSKSTGDNRLDSFINGMLRADPEGRSSAFEVETSPVMNRPGVGSPEVRELIKAIASGDEGDIARARSNLTRLLGTV</sequence>
<evidence type="ECO:0000256" key="6">
    <source>
        <dbReference type="ARBA" id="ARBA00022840"/>
    </source>
</evidence>
<organism evidence="10 11">
    <name type="scientific">Rhizobium alvei</name>
    <dbReference type="NCBI Taxonomy" id="1132659"/>
    <lineage>
        <taxon>Bacteria</taxon>
        <taxon>Pseudomonadati</taxon>
        <taxon>Pseudomonadota</taxon>
        <taxon>Alphaproteobacteria</taxon>
        <taxon>Hyphomicrobiales</taxon>
        <taxon>Rhizobiaceae</taxon>
        <taxon>Rhizobium/Agrobacterium group</taxon>
        <taxon>Rhizobium</taxon>
    </lineage>
</organism>
<evidence type="ECO:0000259" key="9">
    <source>
        <dbReference type="PROSITE" id="PS50011"/>
    </source>
</evidence>
<feature type="domain" description="Protein kinase" evidence="9">
    <location>
        <begin position="191"/>
        <end position="553"/>
    </location>
</feature>
<reference evidence="10" key="1">
    <citation type="journal article" date="2015" name="Int. J. Syst. Evol. Microbiol.">
        <title>Rhizobium alvei sp. nov., isolated from a freshwater river.</title>
        <authorList>
            <person name="Sheu S.Y."/>
            <person name="Huang H.W."/>
            <person name="Young C.C."/>
            <person name="Chen W.M."/>
        </authorList>
    </citation>
    <scope>NUCLEOTIDE SEQUENCE</scope>
    <source>
        <strain evidence="10">TNR-22</strain>
    </source>
</reference>
<keyword evidence="5" id="KW-0418">Kinase</keyword>
<dbReference type="Pfam" id="PF00069">
    <property type="entry name" value="Pkinase"/>
    <property type="match status" value="1"/>
</dbReference>
<keyword evidence="6" id="KW-0067">ATP-binding</keyword>
<evidence type="ECO:0000256" key="4">
    <source>
        <dbReference type="ARBA" id="ARBA00022741"/>
    </source>
</evidence>
<accession>A0ABT8YT17</accession>
<gene>
    <name evidence="10" type="ORF">Q4481_21250</name>
</gene>
<dbReference type="PROSITE" id="PS00108">
    <property type="entry name" value="PROTEIN_KINASE_ST"/>
    <property type="match status" value="1"/>
</dbReference>
<name>A0ABT8YT17_9HYPH</name>
<evidence type="ECO:0000256" key="8">
    <source>
        <dbReference type="ARBA" id="ARBA00048679"/>
    </source>
</evidence>
<evidence type="ECO:0000313" key="11">
    <source>
        <dbReference type="Proteomes" id="UP001174932"/>
    </source>
</evidence>
<comment type="caution">
    <text evidence="10">The sequence shown here is derived from an EMBL/GenBank/DDBJ whole genome shotgun (WGS) entry which is preliminary data.</text>
</comment>
<keyword evidence="3" id="KW-0808">Transferase</keyword>
<reference evidence="10" key="2">
    <citation type="submission" date="2023-07" db="EMBL/GenBank/DDBJ databases">
        <authorList>
            <person name="Shen H."/>
        </authorList>
    </citation>
    <scope>NUCLEOTIDE SEQUENCE</scope>
    <source>
        <strain evidence="10">TNR-22</strain>
    </source>
</reference>
<evidence type="ECO:0000256" key="2">
    <source>
        <dbReference type="ARBA" id="ARBA00022527"/>
    </source>
</evidence>
<comment type="catalytic activity">
    <reaction evidence="7">
        <text>L-threonyl-[protein] + ATP = O-phospho-L-threonyl-[protein] + ADP + H(+)</text>
        <dbReference type="Rhea" id="RHEA:46608"/>
        <dbReference type="Rhea" id="RHEA-COMP:11060"/>
        <dbReference type="Rhea" id="RHEA-COMP:11605"/>
        <dbReference type="ChEBI" id="CHEBI:15378"/>
        <dbReference type="ChEBI" id="CHEBI:30013"/>
        <dbReference type="ChEBI" id="CHEBI:30616"/>
        <dbReference type="ChEBI" id="CHEBI:61977"/>
        <dbReference type="ChEBI" id="CHEBI:456216"/>
        <dbReference type="EC" id="2.7.11.1"/>
    </reaction>
</comment>
<dbReference type="Gene3D" id="1.10.510.10">
    <property type="entry name" value="Transferase(Phosphotransferase) domain 1"/>
    <property type="match status" value="2"/>
</dbReference>
<dbReference type="EMBL" id="JAUOZU010000018">
    <property type="protein sequence ID" value="MDO6966489.1"/>
    <property type="molecule type" value="Genomic_DNA"/>
</dbReference>
<evidence type="ECO:0000256" key="3">
    <source>
        <dbReference type="ARBA" id="ARBA00022679"/>
    </source>
</evidence>
<evidence type="ECO:0000313" key="10">
    <source>
        <dbReference type="EMBL" id="MDO6966489.1"/>
    </source>
</evidence>
<dbReference type="PANTHER" id="PTHR43671">
    <property type="entry name" value="SERINE/THREONINE-PROTEIN KINASE NEK"/>
    <property type="match status" value="1"/>
</dbReference>
<evidence type="ECO:0000256" key="7">
    <source>
        <dbReference type="ARBA" id="ARBA00047899"/>
    </source>
</evidence>
<dbReference type="EC" id="2.7.11.1" evidence="1"/>
<dbReference type="PROSITE" id="PS50011">
    <property type="entry name" value="PROTEIN_KINASE_DOM"/>
    <property type="match status" value="1"/>
</dbReference>
<dbReference type="RefSeq" id="WP_304378417.1">
    <property type="nucleotide sequence ID" value="NZ_JAUOZU010000018.1"/>
</dbReference>
<dbReference type="PANTHER" id="PTHR43671:SF98">
    <property type="entry name" value="SERINE_THREONINE-PROTEIN KINASE NEK11"/>
    <property type="match status" value="1"/>
</dbReference>
<protein>
    <recommendedName>
        <fullName evidence="1">non-specific serine/threonine protein kinase</fullName>
        <ecNumber evidence="1">2.7.11.1</ecNumber>
    </recommendedName>
</protein>
<dbReference type="InterPro" id="IPR011009">
    <property type="entry name" value="Kinase-like_dom_sf"/>
</dbReference>
<dbReference type="Proteomes" id="UP001174932">
    <property type="component" value="Unassembled WGS sequence"/>
</dbReference>
<keyword evidence="11" id="KW-1185">Reference proteome</keyword>
<keyword evidence="2" id="KW-0723">Serine/threonine-protein kinase</keyword>